<organism evidence="5 6">
    <name type="scientific">Longispora fulva</name>
    <dbReference type="NCBI Taxonomy" id="619741"/>
    <lineage>
        <taxon>Bacteria</taxon>
        <taxon>Bacillati</taxon>
        <taxon>Actinomycetota</taxon>
        <taxon>Actinomycetes</taxon>
        <taxon>Micromonosporales</taxon>
        <taxon>Micromonosporaceae</taxon>
        <taxon>Longispora</taxon>
    </lineage>
</organism>
<dbReference type="AlphaFoldDB" id="A0A8J7GCC4"/>
<dbReference type="CDD" id="cd06170">
    <property type="entry name" value="LuxR_C_like"/>
    <property type="match status" value="1"/>
</dbReference>
<keyword evidence="6" id="KW-1185">Reference proteome</keyword>
<gene>
    <name evidence="5" type="ORF">IW245_004137</name>
</gene>
<evidence type="ECO:0000313" key="6">
    <source>
        <dbReference type="Proteomes" id="UP000622552"/>
    </source>
</evidence>
<proteinExistence type="predicted"/>
<dbReference type="GO" id="GO:0003677">
    <property type="term" value="F:DNA binding"/>
    <property type="evidence" value="ECO:0007669"/>
    <property type="project" value="UniProtKB-KW"/>
</dbReference>
<keyword evidence="1" id="KW-0547">Nucleotide-binding</keyword>
<dbReference type="InterPro" id="IPR036388">
    <property type="entry name" value="WH-like_DNA-bd_sf"/>
</dbReference>
<name>A0A8J7GCC4_9ACTN</name>
<comment type="caution">
    <text evidence="5">The sequence shown here is derived from an EMBL/GenBank/DDBJ whole genome shotgun (WGS) entry which is preliminary data.</text>
</comment>
<evidence type="ECO:0000259" key="4">
    <source>
        <dbReference type="PROSITE" id="PS50043"/>
    </source>
</evidence>
<dbReference type="GO" id="GO:0006355">
    <property type="term" value="P:regulation of DNA-templated transcription"/>
    <property type="evidence" value="ECO:0007669"/>
    <property type="project" value="InterPro"/>
</dbReference>
<evidence type="ECO:0000256" key="2">
    <source>
        <dbReference type="ARBA" id="ARBA00022840"/>
    </source>
</evidence>
<evidence type="ECO:0000313" key="5">
    <source>
        <dbReference type="EMBL" id="MBG6137943.1"/>
    </source>
</evidence>
<dbReference type="InterPro" id="IPR000792">
    <property type="entry name" value="Tscrpt_reg_LuxR_C"/>
</dbReference>
<feature type="region of interest" description="Disordered" evidence="3">
    <location>
        <begin position="717"/>
        <end position="742"/>
    </location>
</feature>
<evidence type="ECO:0000256" key="1">
    <source>
        <dbReference type="ARBA" id="ARBA00022741"/>
    </source>
</evidence>
<dbReference type="Gene3D" id="1.10.10.10">
    <property type="entry name" value="Winged helix-like DNA-binding domain superfamily/Winged helix DNA-binding domain"/>
    <property type="match status" value="1"/>
</dbReference>
<dbReference type="Proteomes" id="UP000622552">
    <property type="component" value="Unassembled WGS sequence"/>
</dbReference>
<dbReference type="SMART" id="SM00421">
    <property type="entry name" value="HTH_LUXR"/>
    <property type="match status" value="1"/>
</dbReference>
<dbReference type="SUPFAM" id="SSF46894">
    <property type="entry name" value="C-terminal effector domain of the bipartite response regulators"/>
    <property type="match status" value="1"/>
</dbReference>
<dbReference type="EMBL" id="JADOUF010000001">
    <property type="protein sequence ID" value="MBG6137943.1"/>
    <property type="molecule type" value="Genomic_DNA"/>
</dbReference>
<dbReference type="PANTHER" id="PTHR16305">
    <property type="entry name" value="TESTICULAR SOLUBLE ADENYLYL CYCLASE"/>
    <property type="match status" value="1"/>
</dbReference>
<accession>A0A8J7GCC4</accession>
<feature type="domain" description="HTH luxR-type" evidence="4">
    <location>
        <begin position="795"/>
        <end position="856"/>
    </location>
</feature>
<reference evidence="5" key="1">
    <citation type="submission" date="2020-11" db="EMBL/GenBank/DDBJ databases">
        <title>Sequencing the genomes of 1000 actinobacteria strains.</title>
        <authorList>
            <person name="Klenk H.-P."/>
        </authorList>
    </citation>
    <scope>NUCLEOTIDE SEQUENCE</scope>
    <source>
        <strain evidence="5">DSM 45356</strain>
    </source>
</reference>
<dbReference type="GO" id="GO:0004016">
    <property type="term" value="F:adenylate cyclase activity"/>
    <property type="evidence" value="ECO:0007669"/>
    <property type="project" value="TreeGrafter"/>
</dbReference>
<dbReference type="PANTHER" id="PTHR16305:SF35">
    <property type="entry name" value="TRANSCRIPTIONAL ACTIVATOR DOMAIN"/>
    <property type="match status" value="1"/>
</dbReference>
<dbReference type="PROSITE" id="PS50043">
    <property type="entry name" value="HTH_LUXR_2"/>
    <property type="match status" value="1"/>
</dbReference>
<keyword evidence="2" id="KW-0067">ATP-binding</keyword>
<evidence type="ECO:0000256" key="3">
    <source>
        <dbReference type="SAM" id="MobiDB-lite"/>
    </source>
</evidence>
<dbReference type="Pfam" id="PF00196">
    <property type="entry name" value="GerE"/>
    <property type="match status" value="1"/>
</dbReference>
<dbReference type="GO" id="GO:0005737">
    <property type="term" value="C:cytoplasm"/>
    <property type="evidence" value="ECO:0007669"/>
    <property type="project" value="TreeGrafter"/>
</dbReference>
<dbReference type="InterPro" id="IPR016032">
    <property type="entry name" value="Sig_transdc_resp-reg_C-effctor"/>
</dbReference>
<protein>
    <submittedName>
        <fullName evidence="5">DNA-binding CsgD family transcriptional regulator</fullName>
    </submittedName>
</protein>
<keyword evidence="5" id="KW-0238">DNA-binding</keyword>
<dbReference type="PRINTS" id="PR00038">
    <property type="entry name" value="HTHLUXR"/>
</dbReference>
<dbReference type="RefSeq" id="WP_197004752.1">
    <property type="nucleotide sequence ID" value="NZ_BONS01000017.1"/>
</dbReference>
<dbReference type="InterPro" id="IPR027417">
    <property type="entry name" value="P-loop_NTPase"/>
</dbReference>
<dbReference type="GO" id="GO:0005524">
    <property type="term" value="F:ATP binding"/>
    <property type="evidence" value="ECO:0007669"/>
    <property type="project" value="UniProtKB-KW"/>
</dbReference>
<sequence>MTTTPFVGRDGVLATLRAATSAESWVVFVEGEAGAGTSRLLREWLGDSPDLTLTCPPLERPVPWAPFATVSDDVAAGLGGHTGSGTAPGRLGVMRRLRPLLAGLVVVEDAQWLDPDSRDLLRWVLARPPHPLRLVVTYRPEELAVPGAPLGPLTTPLPRTTVRLPPLTAADVARWDPNAAVLVTASGGVAGVIAELLRCGETPALAALVGARLARSRGPALATAHAAAVLHDPVPEETLAAVAGADGLLGALRAGILVEHPHHRYGYRSPLAAQAGYALVPGPVRRRMHLRAVAALRDSGVPAALARHSRLGGRPADWLRYAEEAAEGCLAAGDLEVAVGLLRDLLAERSGADLDLLRRMVADPRLPARARVELGADLGAVLIDRAGHEGEGRWVLDQALKETPGEPPLTARALAALGFPYLPPGDLAAHRDYLYRAARCADEDPAVRTAILANQATLLMAVGDPAAWPAAERLAVLADAPGRRQQVSRGLCNLADAATWLGHYRAAESFLHEGGRLAVGPYDTASGGTRFRLDWARGHWPGLADRAGAYVDAAEEPMWASEGNLVLGLLALARGDRHQAEARLHASGLGWASEAFVPVVAAAAGARIRLLHATDDVAGAARLAEEAVDRIRAKGIWTWGAELVPWAVAALTRAGRPADGLVAEFAAGIEGADAPIARAALAYCRGDFAAAEEAYGALPRPYEAALSAEAAARVRVTEATRRTPASTDPDRRAATQPGSPAVIRPGSAAPTLAEGLAELGAAAERFALLGAGWDAARCRHTLRVHGVVPVQRGGRPGYGRLLSPREREVAVLAAAGQTNREIADVLFLSPRTVEQHVAAAIRKLGVASRADLPPSP</sequence>
<dbReference type="SUPFAM" id="SSF52540">
    <property type="entry name" value="P-loop containing nucleoside triphosphate hydrolases"/>
    <property type="match status" value="1"/>
</dbReference>
<dbReference type="PROSITE" id="PS00622">
    <property type="entry name" value="HTH_LUXR_1"/>
    <property type="match status" value="1"/>
</dbReference>